<proteinExistence type="inferred from homology"/>
<accession>A8PGF6</accession>
<evidence type="ECO:0000313" key="5">
    <source>
        <dbReference type="EMBL" id="EAU80636.2"/>
    </source>
</evidence>
<dbReference type="GeneID" id="6017883"/>
<dbReference type="InterPro" id="IPR010829">
    <property type="entry name" value="Cerato-platanin"/>
</dbReference>
<gene>
    <name evidence="5" type="ORF">CC1G_10203</name>
</gene>
<dbReference type="AlphaFoldDB" id="A8PGF6"/>
<name>A8PGF6_COPC7</name>
<dbReference type="Gene3D" id="2.40.40.10">
    <property type="entry name" value="RlpA-like domain"/>
    <property type="match status" value="1"/>
</dbReference>
<dbReference type="OrthoDB" id="4898945at2759"/>
<evidence type="ECO:0000313" key="6">
    <source>
        <dbReference type="Proteomes" id="UP000001861"/>
    </source>
</evidence>
<dbReference type="InterPro" id="IPR036908">
    <property type="entry name" value="RlpA-like_sf"/>
</dbReference>
<keyword evidence="4" id="KW-0732">Signal</keyword>
<dbReference type="KEGG" id="cci:CC1G_10203"/>
<evidence type="ECO:0000256" key="2">
    <source>
        <dbReference type="ARBA" id="ARBA00010421"/>
    </source>
</evidence>
<evidence type="ECO:0000256" key="4">
    <source>
        <dbReference type="SAM" id="SignalP"/>
    </source>
</evidence>
<dbReference type="EMBL" id="AACS02000002">
    <property type="protein sequence ID" value="EAU80636.2"/>
    <property type="molecule type" value="Genomic_DNA"/>
</dbReference>
<organism evidence="5 6">
    <name type="scientific">Coprinopsis cinerea (strain Okayama-7 / 130 / ATCC MYA-4618 / FGSC 9003)</name>
    <name type="common">Inky cap fungus</name>
    <name type="synonym">Hormographiella aspergillata</name>
    <dbReference type="NCBI Taxonomy" id="240176"/>
    <lineage>
        <taxon>Eukaryota</taxon>
        <taxon>Fungi</taxon>
        <taxon>Dikarya</taxon>
        <taxon>Basidiomycota</taxon>
        <taxon>Agaricomycotina</taxon>
        <taxon>Agaricomycetes</taxon>
        <taxon>Agaricomycetidae</taxon>
        <taxon>Agaricales</taxon>
        <taxon>Agaricineae</taxon>
        <taxon>Psathyrellaceae</taxon>
        <taxon>Coprinopsis</taxon>
    </lineage>
</organism>
<dbReference type="HOGENOM" id="CLU_111635_0_0_1"/>
<dbReference type="Proteomes" id="UP000001861">
    <property type="component" value="Unassembled WGS sequence"/>
</dbReference>
<comment type="subcellular location">
    <subcellularLocation>
        <location evidence="1">Secreted</location>
    </subcellularLocation>
</comment>
<dbReference type="CDD" id="cd22778">
    <property type="entry name" value="DPBB_CEPL-like"/>
    <property type="match status" value="1"/>
</dbReference>
<comment type="similarity">
    <text evidence="2">Belongs to the cerato-platanin family.</text>
</comment>
<dbReference type="GO" id="GO:0005576">
    <property type="term" value="C:extracellular region"/>
    <property type="evidence" value="ECO:0007669"/>
    <property type="project" value="UniProtKB-SubCell"/>
</dbReference>
<keyword evidence="6" id="KW-1185">Reference proteome</keyword>
<evidence type="ECO:0000256" key="1">
    <source>
        <dbReference type="ARBA" id="ARBA00004613"/>
    </source>
</evidence>
<dbReference type="eggNOG" id="ENOG502QYQU">
    <property type="taxonomic scope" value="Eukaryota"/>
</dbReference>
<dbReference type="OMA" id="CHRLEYG"/>
<dbReference type="InParanoid" id="A8PGF6"/>
<evidence type="ECO:0000256" key="3">
    <source>
        <dbReference type="ARBA" id="ARBA00022525"/>
    </source>
</evidence>
<sequence length="150" mass="15631">MLTKLVLVISAAVTAALAGPPLVTTIRYDGAYCNAGASLHTTACSTGSNGLITKGYSTFGSLPTFPRIAGSILVEGWNSTNCGGCYELYYEPTNGAGGRSIYVTAVNSAPEGFVLCTDTFLDFTEEEMGTVPESITVEARAVPAYDCGFE</sequence>
<protein>
    <submittedName>
        <fullName evidence="5">Snodprot1</fullName>
    </submittedName>
</protein>
<dbReference type="Pfam" id="PF07249">
    <property type="entry name" value="Cerato-platanin"/>
    <property type="match status" value="1"/>
</dbReference>
<dbReference type="VEuPathDB" id="FungiDB:CC1G_10203"/>
<feature type="signal peptide" evidence="4">
    <location>
        <begin position="1"/>
        <end position="18"/>
    </location>
</feature>
<dbReference type="RefSeq" id="XP_001841206.2">
    <property type="nucleotide sequence ID" value="XM_001841154.2"/>
</dbReference>
<feature type="chain" id="PRO_5002727811" evidence="4">
    <location>
        <begin position="19"/>
        <end position="150"/>
    </location>
</feature>
<reference evidence="5 6" key="1">
    <citation type="journal article" date="2010" name="Proc. Natl. Acad. Sci. U.S.A.">
        <title>Insights into evolution of multicellular fungi from the assembled chromosomes of the mushroom Coprinopsis cinerea (Coprinus cinereus).</title>
        <authorList>
            <person name="Stajich J.E."/>
            <person name="Wilke S.K."/>
            <person name="Ahren D."/>
            <person name="Au C.H."/>
            <person name="Birren B.W."/>
            <person name="Borodovsky M."/>
            <person name="Burns C."/>
            <person name="Canback B."/>
            <person name="Casselton L.A."/>
            <person name="Cheng C.K."/>
            <person name="Deng J."/>
            <person name="Dietrich F.S."/>
            <person name="Fargo D.C."/>
            <person name="Farman M.L."/>
            <person name="Gathman A.C."/>
            <person name="Goldberg J."/>
            <person name="Guigo R."/>
            <person name="Hoegger P.J."/>
            <person name="Hooker J.B."/>
            <person name="Huggins A."/>
            <person name="James T.Y."/>
            <person name="Kamada T."/>
            <person name="Kilaru S."/>
            <person name="Kodira C."/>
            <person name="Kues U."/>
            <person name="Kupfer D."/>
            <person name="Kwan H.S."/>
            <person name="Lomsadze A."/>
            <person name="Li W."/>
            <person name="Lilly W.W."/>
            <person name="Ma L.J."/>
            <person name="Mackey A.J."/>
            <person name="Manning G."/>
            <person name="Martin F."/>
            <person name="Muraguchi H."/>
            <person name="Natvig D.O."/>
            <person name="Palmerini H."/>
            <person name="Ramesh M.A."/>
            <person name="Rehmeyer C.J."/>
            <person name="Roe B.A."/>
            <person name="Shenoy N."/>
            <person name="Stanke M."/>
            <person name="Ter-Hovhannisyan V."/>
            <person name="Tunlid A."/>
            <person name="Velagapudi R."/>
            <person name="Vision T.J."/>
            <person name="Zeng Q."/>
            <person name="Zolan M.E."/>
            <person name="Pukkila P.J."/>
        </authorList>
    </citation>
    <scope>NUCLEOTIDE SEQUENCE [LARGE SCALE GENOMIC DNA]</scope>
    <source>
        <strain evidence="6">Okayama-7 / 130 / ATCC MYA-4618 / FGSC 9003</strain>
    </source>
</reference>
<comment type="caution">
    <text evidence="5">The sequence shown here is derived from an EMBL/GenBank/DDBJ whole genome shotgun (WGS) entry which is preliminary data.</text>
</comment>
<keyword evidence="3" id="KW-0964">Secreted</keyword>
<dbReference type="SUPFAM" id="SSF50685">
    <property type="entry name" value="Barwin-like endoglucanases"/>
    <property type="match status" value="1"/>
</dbReference>